<protein>
    <submittedName>
        <fullName evidence="1">Uncharacterized protein</fullName>
    </submittedName>
</protein>
<feature type="non-terminal residue" evidence="1">
    <location>
        <position position="1"/>
    </location>
</feature>
<sequence length="77" mass="8088">DRVVSFTFAVGSFLGGVGVGEEVGVGVEAKVNVTATFFADDIVTVQVEVVPVQSPLQLEKVEPEFAVAIRVTDVPLL</sequence>
<gene>
    <name evidence="1" type="ORF">MBAV_000634</name>
</gene>
<organism evidence="1 2">
    <name type="scientific">Candidatus Magnetobacterium bavaricum</name>
    <dbReference type="NCBI Taxonomy" id="29290"/>
    <lineage>
        <taxon>Bacteria</taxon>
        <taxon>Pseudomonadati</taxon>
        <taxon>Nitrospirota</taxon>
        <taxon>Thermodesulfovibrionia</taxon>
        <taxon>Thermodesulfovibrionales</taxon>
        <taxon>Candidatus Magnetobacteriaceae</taxon>
        <taxon>Candidatus Magnetobacterium</taxon>
    </lineage>
</organism>
<keyword evidence="2" id="KW-1185">Reference proteome</keyword>
<dbReference type="EMBL" id="LACI01000289">
    <property type="protein sequence ID" value="KJU87172.1"/>
    <property type="molecule type" value="Genomic_DNA"/>
</dbReference>
<reference evidence="1 2" key="1">
    <citation type="submission" date="2015-02" db="EMBL/GenBank/DDBJ databases">
        <title>Single-cell genomics of uncultivated deep-branching MTB reveals a conserved set of magnetosome genes.</title>
        <authorList>
            <person name="Kolinko S."/>
            <person name="Richter M."/>
            <person name="Glockner F.O."/>
            <person name="Brachmann A."/>
            <person name="Schuler D."/>
        </authorList>
    </citation>
    <scope>NUCLEOTIDE SEQUENCE [LARGE SCALE GENOMIC DNA]</scope>
    <source>
        <strain evidence="1">TM-1</strain>
    </source>
</reference>
<evidence type="ECO:0000313" key="2">
    <source>
        <dbReference type="Proteomes" id="UP000033423"/>
    </source>
</evidence>
<dbReference type="Proteomes" id="UP000033423">
    <property type="component" value="Unassembled WGS sequence"/>
</dbReference>
<evidence type="ECO:0000313" key="1">
    <source>
        <dbReference type="EMBL" id="KJU87172.1"/>
    </source>
</evidence>
<comment type="caution">
    <text evidence="1">The sequence shown here is derived from an EMBL/GenBank/DDBJ whole genome shotgun (WGS) entry which is preliminary data.</text>
</comment>
<dbReference type="AlphaFoldDB" id="A0A0F3GZ97"/>
<accession>A0A0F3GZ97</accession>
<name>A0A0F3GZ97_9BACT</name>
<proteinExistence type="predicted"/>